<dbReference type="GO" id="GO:0015628">
    <property type="term" value="P:protein secretion by the type II secretion system"/>
    <property type="evidence" value="ECO:0007669"/>
    <property type="project" value="TreeGrafter"/>
</dbReference>
<dbReference type="Gene3D" id="2.60.40.1260">
    <property type="entry name" value="Lamin Tail domain"/>
    <property type="match status" value="1"/>
</dbReference>
<keyword evidence="1" id="KW-0472">Membrane</keyword>
<evidence type="ECO:0000256" key="2">
    <source>
        <dbReference type="SAM" id="SignalP"/>
    </source>
</evidence>
<dbReference type="PROSITE" id="PS51841">
    <property type="entry name" value="LTD"/>
    <property type="match status" value="1"/>
</dbReference>
<dbReference type="SMART" id="SM00278">
    <property type="entry name" value="HhH1"/>
    <property type="match status" value="2"/>
</dbReference>
<keyword evidence="1" id="KW-0812">Transmembrane</keyword>
<gene>
    <name evidence="4" type="ORF">A2908_00825</name>
</gene>
<proteinExistence type="predicted"/>
<keyword evidence="2" id="KW-0732">Signal</keyword>
<organism evidence="4 5">
    <name type="scientific">Candidatus Staskawiczbacteria bacterium RIFCSPLOWO2_01_FULL_38_12b</name>
    <dbReference type="NCBI Taxonomy" id="1802214"/>
    <lineage>
        <taxon>Bacteria</taxon>
        <taxon>Candidatus Staskawicziibacteriota</taxon>
    </lineage>
</organism>
<dbReference type="STRING" id="1802214.A2908_00825"/>
<dbReference type="InterPro" id="IPR001322">
    <property type="entry name" value="Lamin_tail_dom"/>
</dbReference>
<reference evidence="4 5" key="1">
    <citation type="journal article" date="2016" name="Nat. Commun.">
        <title>Thousands of microbial genomes shed light on interconnected biogeochemical processes in an aquifer system.</title>
        <authorList>
            <person name="Anantharaman K."/>
            <person name="Brown C.T."/>
            <person name="Hug L.A."/>
            <person name="Sharon I."/>
            <person name="Castelle C.J."/>
            <person name="Probst A.J."/>
            <person name="Thomas B.C."/>
            <person name="Singh A."/>
            <person name="Wilkins M.J."/>
            <person name="Karaoz U."/>
            <person name="Brodie E.L."/>
            <person name="Williams K.H."/>
            <person name="Hubbard S.S."/>
            <person name="Banfield J.F."/>
        </authorList>
    </citation>
    <scope>NUCLEOTIDE SEQUENCE [LARGE SCALE GENOMIC DNA]</scope>
</reference>
<dbReference type="SUPFAM" id="SSF47781">
    <property type="entry name" value="RuvA domain 2-like"/>
    <property type="match status" value="1"/>
</dbReference>
<feature type="domain" description="LTD" evidence="3">
    <location>
        <begin position="113"/>
        <end position="219"/>
    </location>
</feature>
<dbReference type="PANTHER" id="PTHR21180">
    <property type="entry name" value="ENDONUCLEASE/EXONUCLEASE/PHOSPHATASE FAMILY DOMAIN-CONTAINING PROTEIN 1"/>
    <property type="match status" value="1"/>
</dbReference>
<dbReference type="GO" id="GO:0003677">
    <property type="term" value="F:DNA binding"/>
    <property type="evidence" value="ECO:0007669"/>
    <property type="project" value="InterPro"/>
</dbReference>
<feature type="chain" id="PRO_5009583250" description="LTD domain-containing protein" evidence="2">
    <location>
        <begin position="21"/>
        <end position="332"/>
    </location>
</feature>
<dbReference type="SUPFAM" id="SSF74853">
    <property type="entry name" value="Lamin A/C globular tail domain"/>
    <property type="match status" value="1"/>
</dbReference>
<dbReference type="Pfam" id="PF12836">
    <property type="entry name" value="HHH_3"/>
    <property type="match status" value="1"/>
</dbReference>
<evidence type="ECO:0000259" key="3">
    <source>
        <dbReference type="PROSITE" id="PS51841"/>
    </source>
</evidence>
<feature type="transmembrane region" description="Helical" evidence="1">
    <location>
        <begin position="298"/>
        <end position="318"/>
    </location>
</feature>
<comment type="caution">
    <text evidence="4">The sequence shown here is derived from an EMBL/GenBank/DDBJ whole genome shotgun (WGS) entry which is preliminary data.</text>
</comment>
<dbReference type="Gene3D" id="1.10.150.320">
    <property type="entry name" value="Photosystem II 12 kDa extrinsic protein"/>
    <property type="match status" value="1"/>
</dbReference>
<feature type="signal peptide" evidence="2">
    <location>
        <begin position="1"/>
        <end position="20"/>
    </location>
</feature>
<dbReference type="InterPro" id="IPR036415">
    <property type="entry name" value="Lamin_tail_dom_sf"/>
</dbReference>
<dbReference type="AlphaFoldDB" id="A0A1G2II52"/>
<dbReference type="InterPro" id="IPR010994">
    <property type="entry name" value="RuvA_2-like"/>
</dbReference>
<evidence type="ECO:0000313" key="4">
    <source>
        <dbReference type="EMBL" id="OGZ73878.1"/>
    </source>
</evidence>
<dbReference type="GO" id="GO:0015627">
    <property type="term" value="C:type II protein secretion system complex"/>
    <property type="evidence" value="ECO:0007669"/>
    <property type="project" value="TreeGrafter"/>
</dbReference>
<protein>
    <recommendedName>
        <fullName evidence="3">LTD domain-containing protein</fullName>
    </recommendedName>
</protein>
<sequence>MKKVFVLLLIVLICPFMVLATDKVEINTATLQQLEQITGIGPAIAQRIIDARPFSSVDDLLKVKGIGEKTLQKIKDEGLAYVQGQTQEIVPVTQPQATTQTPPEEPITQATTEQPPIITYPKGVVIHEILPAPEGADDTNEYIEIYNSNTADIDISGWKLQDIQGTPTTYIFPKNTTISADAYLVLKRPETNITLNNDEDGLNLITPDGKITDTVNFTNAQKNQSYNKTVSGWRWSTTQTPSAANIITTATTIIKSAKKQTALPKSKKTDNNKTVGNSATASIADAIQLDKNNQTNPWLLFLIALAITIISAIIILLIKFKLLKKHERSQSF</sequence>
<dbReference type="EMBL" id="MHPA01000005">
    <property type="protein sequence ID" value="OGZ73878.1"/>
    <property type="molecule type" value="Genomic_DNA"/>
</dbReference>
<keyword evidence="1" id="KW-1133">Transmembrane helix</keyword>
<evidence type="ECO:0000256" key="1">
    <source>
        <dbReference type="SAM" id="Phobius"/>
    </source>
</evidence>
<dbReference type="InterPro" id="IPR051675">
    <property type="entry name" value="Endo/Exo/Phosphatase_dom_1"/>
</dbReference>
<dbReference type="Pfam" id="PF00932">
    <property type="entry name" value="LTD"/>
    <property type="match status" value="1"/>
</dbReference>
<dbReference type="InterPro" id="IPR003583">
    <property type="entry name" value="Hlx-hairpin-Hlx_DNA-bd_motif"/>
</dbReference>
<accession>A0A1G2II52</accession>
<dbReference type="Proteomes" id="UP000176774">
    <property type="component" value="Unassembled WGS sequence"/>
</dbReference>
<dbReference type="PANTHER" id="PTHR21180:SF32">
    <property type="entry name" value="ENDONUCLEASE_EXONUCLEASE_PHOSPHATASE FAMILY DOMAIN-CONTAINING PROTEIN 1"/>
    <property type="match status" value="1"/>
</dbReference>
<dbReference type="GO" id="GO:0006281">
    <property type="term" value="P:DNA repair"/>
    <property type="evidence" value="ECO:0007669"/>
    <property type="project" value="InterPro"/>
</dbReference>
<evidence type="ECO:0000313" key="5">
    <source>
        <dbReference type="Proteomes" id="UP000176774"/>
    </source>
</evidence>
<name>A0A1G2II52_9BACT</name>